<evidence type="ECO:0000313" key="2">
    <source>
        <dbReference type="EMBL" id="MCG4688542.1"/>
    </source>
</evidence>
<comment type="caution">
    <text evidence="2">The sequence shown here is derived from an EMBL/GenBank/DDBJ whole genome shotgun (WGS) entry which is preliminary data.</text>
</comment>
<sequence>MNSFISFYMVYSKRVTDLQQIYQLTPDDVFFCMLVASGASRGEAYATIFRPRSTKIETAQRGAAQLAKDKPGINKLIRSFEDNRAAFLPDNDSPKSKKKKKNTEAEEEEKAGNVVQYRDKDAVLSGLEQTLPYLRGKDRADVLMKIADLQQMKKDENTEEEETVHYYLPLQCYRCSLFIADRAKRKAEEAEKPDYI</sequence>
<feature type="region of interest" description="Disordered" evidence="1">
    <location>
        <begin position="86"/>
        <end position="112"/>
    </location>
</feature>
<organism evidence="2 3">
    <name type="scientific">Phocaeicola vulgatus</name>
    <name type="common">Bacteroides vulgatus</name>
    <dbReference type="NCBI Taxonomy" id="821"/>
    <lineage>
        <taxon>Bacteria</taxon>
        <taxon>Pseudomonadati</taxon>
        <taxon>Bacteroidota</taxon>
        <taxon>Bacteroidia</taxon>
        <taxon>Bacteroidales</taxon>
        <taxon>Bacteroidaceae</taxon>
        <taxon>Phocaeicola</taxon>
    </lineage>
</organism>
<dbReference type="AlphaFoldDB" id="A0AAW5BCN0"/>
<dbReference type="EMBL" id="JAKNGO010000014">
    <property type="protein sequence ID" value="MCG4688542.1"/>
    <property type="molecule type" value="Genomic_DNA"/>
</dbReference>
<accession>A0AAW5BCN0</accession>
<protein>
    <recommendedName>
        <fullName evidence="4">Terminase small subunit</fullName>
    </recommendedName>
</protein>
<gene>
    <name evidence="2" type="ORF">L0N01_07980</name>
</gene>
<evidence type="ECO:0008006" key="4">
    <source>
        <dbReference type="Google" id="ProtNLM"/>
    </source>
</evidence>
<evidence type="ECO:0000256" key="1">
    <source>
        <dbReference type="SAM" id="MobiDB-lite"/>
    </source>
</evidence>
<dbReference type="Proteomes" id="UP001200843">
    <property type="component" value="Unassembled WGS sequence"/>
</dbReference>
<proteinExistence type="predicted"/>
<name>A0AAW5BCN0_PHOVU</name>
<reference evidence="2" key="1">
    <citation type="submission" date="2022-01" db="EMBL/GenBank/DDBJ databases">
        <title>Collection of gut derived symbiotic bacterial strains cultured from healthy donors.</title>
        <authorList>
            <person name="Lin H."/>
            <person name="Kohout C."/>
            <person name="Waligurski E."/>
            <person name="Pamer E.G."/>
        </authorList>
    </citation>
    <scope>NUCLEOTIDE SEQUENCE</scope>
    <source>
        <strain evidence="2">DFI.6.72</strain>
    </source>
</reference>
<evidence type="ECO:0000313" key="3">
    <source>
        <dbReference type="Proteomes" id="UP001200843"/>
    </source>
</evidence>